<evidence type="ECO:0000256" key="7">
    <source>
        <dbReference type="SAM" id="Phobius"/>
    </source>
</evidence>
<feature type="repeat" description="TPR" evidence="5">
    <location>
        <begin position="640"/>
        <end position="673"/>
    </location>
</feature>
<dbReference type="InterPro" id="IPR019734">
    <property type="entry name" value="TPR_rpt"/>
</dbReference>
<dbReference type="OrthoDB" id="258731at2"/>
<gene>
    <name evidence="9" type="ORF">UABAM_00662</name>
</gene>
<dbReference type="Gene3D" id="3.30.200.20">
    <property type="entry name" value="Phosphorylase Kinase, domain 1"/>
    <property type="match status" value="1"/>
</dbReference>
<evidence type="ECO:0000313" key="9">
    <source>
        <dbReference type="EMBL" id="BBM82319.1"/>
    </source>
</evidence>
<dbReference type="PROSITE" id="PS50005">
    <property type="entry name" value="TPR"/>
    <property type="match status" value="8"/>
</dbReference>
<feature type="repeat" description="TPR" evidence="5">
    <location>
        <begin position="505"/>
        <end position="538"/>
    </location>
</feature>
<evidence type="ECO:0000256" key="2">
    <source>
        <dbReference type="ARBA" id="ARBA00022741"/>
    </source>
</evidence>
<dbReference type="KEGG" id="uam:UABAM_00662"/>
<organism evidence="9 10">
    <name type="scientific">Uabimicrobium amorphum</name>
    <dbReference type="NCBI Taxonomy" id="2596890"/>
    <lineage>
        <taxon>Bacteria</taxon>
        <taxon>Pseudomonadati</taxon>
        <taxon>Planctomycetota</taxon>
        <taxon>Candidatus Uabimicrobiia</taxon>
        <taxon>Candidatus Uabimicrobiales</taxon>
        <taxon>Candidatus Uabimicrobiaceae</taxon>
        <taxon>Candidatus Uabimicrobium</taxon>
    </lineage>
</organism>
<dbReference type="InterPro" id="IPR000719">
    <property type="entry name" value="Prot_kinase_dom"/>
</dbReference>
<dbReference type="InterPro" id="IPR008271">
    <property type="entry name" value="Ser/Thr_kinase_AS"/>
</dbReference>
<dbReference type="GO" id="GO:0032991">
    <property type="term" value="C:protein-containing complex"/>
    <property type="evidence" value="ECO:0007669"/>
    <property type="project" value="UniProtKB-ARBA"/>
</dbReference>
<accession>A0A5S9II94</accession>
<sequence length="722" mass="83113">MLIHNRYKLQKQLGQGGMGTVYLGLDTQNNTFVAIKETVILPSPNEQKKFKRLQREFEFSQQISHPNIVRGLAFFEFQNTHYIIMEYVEGFSIEQIIHNNPRSLPPRELLHIAIQICDAIACLNEQGIVHRDIKPQNIMITHDKTPKILDLGIAKDIETQLTMLTQEGSVIGTFPYMSPEQFSTGASSKTDTFSLGIMLYQLFLWLPQSPYFANTPVQVMDKITKTKLPPLTEMATISDPIYQKISPILQKALEIDVQKRLTVRELTKRLQNVLRGKSTTRKTTKKHLRQTERRRQVAQQQKRNHHILFIAATGSILLLLFFTAFSSAEKKSPQTSQILHQAQKLLDKKEYNAAKDVYQKLLRAQPKNPQIYHKLATISELTQDRASALDYLDQAIELNTHDPQLYYQRGKILQSIHQKQRATHDAQQAINLSPETVEYYILLGNIYQDIQQYEKAIKAFEVAIDLDASCMEAFKGKGIATFAQGYYTFAVGNFSNAIRLSPQDPELYNLRGEANSKCLFYDRALKDFNAAIKYAPENKYYYNNRGLCYSKMRNNKKALKDFAQAINIDNSYADAYNNHGMICLDLQRNKRALKDFKKALEHQQSAMFYNNCGVAYNRLGDFAQAIQYTLKALELDRSFYNAHKNLGMYYANVGNWKNAVNYLSQAININKVDFNLYLARARAWTNLKQNQRAIQDYNIAIQLKPDLSTSLQKTLRQLSREN</sequence>
<dbReference type="Pfam" id="PF09295">
    <property type="entry name" value="ChAPs"/>
    <property type="match status" value="1"/>
</dbReference>
<proteinExistence type="predicted"/>
<keyword evidence="7" id="KW-0472">Membrane</keyword>
<dbReference type="GO" id="GO:0012505">
    <property type="term" value="C:endomembrane system"/>
    <property type="evidence" value="ECO:0007669"/>
    <property type="project" value="UniProtKB-ARBA"/>
</dbReference>
<dbReference type="PROSITE" id="PS00107">
    <property type="entry name" value="PROTEIN_KINASE_ATP"/>
    <property type="match status" value="1"/>
</dbReference>
<keyword evidence="1" id="KW-0677">Repeat</keyword>
<dbReference type="SUPFAM" id="SSF56112">
    <property type="entry name" value="Protein kinase-like (PK-like)"/>
    <property type="match status" value="1"/>
</dbReference>
<dbReference type="InterPro" id="IPR011009">
    <property type="entry name" value="Kinase-like_dom_sf"/>
</dbReference>
<keyword evidence="9" id="KW-0808">Transferase</keyword>
<feature type="repeat" description="TPR" evidence="5">
    <location>
        <begin position="539"/>
        <end position="572"/>
    </location>
</feature>
<reference evidence="9 10" key="1">
    <citation type="submission" date="2019-08" db="EMBL/GenBank/DDBJ databases">
        <title>Complete genome sequence of Candidatus Uab amorphum.</title>
        <authorList>
            <person name="Shiratori T."/>
            <person name="Suzuki S."/>
            <person name="Kakizawa Y."/>
            <person name="Ishida K."/>
        </authorList>
    </citation>
    <scope>NUCLEOTIDE SEQUENCE [LARGE SCALE GENOMIC DNA]</scope>
    <source>
        <strain evidence="9 10">SRT547</strain>
    </source>
</reference>
<dbReference type="Gene3D" id="1.25.40.10">
    <property type="entry name" value="Tetratricopeptide repeat domain"/>
    <property type="match status" value="4"/>
</dbReference>
<dbReference type="InterPro" id="IPR011990">
    <property type="entry name" value="TPR-like_helical_dom_sf"/>
</dbReference>
<keyword evidence="3 5" id="KW-0802">TPR repeat</keyword>
<dbReference type="Pfam" id="PF00515">
    <property type="entry name" value="TPR_1"/>
    <property type="match status" value="1"/>
</dbReference>
<dbReference type="Proteomes" id="UP000326354">
    <property type="component" value="Chromosome"/>
</dbReference>
<feature type="repeat" description="TPR" evidence="5">
    <location>
        <begin position="471"/>
        <end position="504"/>
    </location>
</feature>
<evidence type="ECO:0000259" key="8">
    <source>
        <dbReference type="PROSITE" id="PS50011"/>
    </source>
</evidence>
<feature type="repeat" description="TPR" evidence="5">
    <location>
        <begin position="403"/>
        <end position="436"/>
    </location>
</feature>
<dbReference type="PROSITE" id="PS00108">
    <property type="entry name" value="PROTEIN_KINASE_ST"/>
    <property type="match status" value="1"/>
</dbReference>
<dbReference type="InterPro" id="IPR050498">
    <property type="entry name" value="Ycf3"/>
</dbReference>
<dbReference type="SMART" id="SM00220">
    <property type="entry name" value="S_TKc"/>
    <property type="match status" value="1"/>
</dbReference>
<dbReference type="PROSITE" id="PS50293">
    <property type="entry name" value="TPR_REGION"/>
    <property type="match status" value="1"/>
</dbReference>
<feature type="repeat" description="TPR" evidence="5">
    <location>
        <begin position="606"/>
        <end position="639"/>
    </location>
</feature>
<keyword evidence="10" id="KW-1185">Reference proteome</keyword>
<dbReference type="CDD" id="cd14014">
    <property type="entry name" value="STKc_PknB_like"/>
    <property type="match status" value="1"/>
</dbReference>
<dbReference type="GO" id="GO:0005737">
    <property type="term" value="C:cytoplasm"/>
    <property type="evidence" value="ECO:0007669"/>
    <property type="project" value="UniProtKB-ARBA"/>
</dbReference>
<dbReference type="SUPFAM" id="SSF48452">
    <property type="entry name" value="TPR-like"/>
    <property type="match status" value="1"/>
</dbReference>
<dbReference type="GO" id="GO:0005524">
    <property type="term" value="F:ATP binding"/>
    <property type="evidence" value="ECO:0007669"/>
    <property type="project" value="UniProtKB-UniRule"/>
</dbReference>
<dbReference type="SMART" id="SM00028">
    <property type="entry name" value="TPR"/>
    <property type="match status" value="11"/>
</dbReference>
<dbReference type="GO" id="GO:0016192">
    <property type="term" value="P:vesicle-mediated transport"/>
    <property type="evidence" value="ECO:0007669"/>
    <property type="project" value="UniProtKB-ARBA"/>
</dbReference>
<dbReference type="RefSeq" id="WP_151966567.1">
    <property type="nucleotide sequence ID" value="NZ_AP019860.1"/>
</dbReference>
<keyword evidence="2 6" id="KW-0547">Nucleotide-binding</keyword>
<dbReference type="InterPro" id="IPR015374">
    <property type="entry name" value="ChAPs"/>
</dbReference>
<evidence type="ECO:0000313" key="10">
    <source>
        <dbReference type="Proteomes" id="UP000326354"/>
    </source>
</evidence>
<dbReference type="GO" id="GO:0004674">
    <property type="term" value="F:protein serine/threonine kinase activity"/>
    <property type="evidence" value="ECO:0007669"/>
    <property type="project" value="UniProtKB-KW"/>
</dbReference>
<evidence type="ECO:0000256" key="4">
    <source>
        <dbReference type="ARBA" id="ARBA00022840"/>
    </source>
</evidence>
<dbReference type="PANTHER" id="PTHR44858:SF1">
    <property type="entry name" value="UDP-N-ACETYLGLUCOSAMINE--PEPTIDE N-ACETYLGLUCOSAMINYLTRANSFERASE SPINDLY-RELATED"/>
    <property type="match status" value="1"/>
</dbReference>
<evidence type="ECO:0000256" key="5">
    <source>
        <dbReference type="PROSITE-ProRule" id="PRU00339"/>
    </source>
</evidence>
<name>A0A5S9II94_UABAM</name>
<keyword evidence="9" id="KW-0418">Kinase</keyword>
<dbReference type="InterPro" id="IPR017441">
    <property type="entry name" value="Protein_kinase_ATP_BS"/>
</dbReference>
<dbReference type="Pfam" id="PF00069">
    <property type="entry name" value="Pkinase"/>
    <property type="match status" value="1"/>
</dbReference>
<evidence type="ECO:0000256" key="1">
    <source>
        <dbReference type="ARBA" id="ARBA00022737"/>
    </source>
</evidence>
<feature type="transmembrane region" description="Helical" evidence="7">
    <location>
        <begin position="307"/>
        <end position="328"/>
    </location>
</feature>
<dbReference type="Pfam" id="PF13181">
    <property type="entry name" value="TPR_8"/>
    <property type="match status" value="2"/>
</dbReference>
<keyword evidence="7" id="KW-1133">Transmembrane helix</keyword>
<dbReference type="PROSITE" id="PS50011">
    <property type="entry name" value="PROTEIN_KINASE_DOM"/>
    <property type="match status" value="1"/>
</dbReference>
<dbReference type="AlphaFoldDB" id="A0A5S9II94"/>
<dbReference type="EMBL" id="AP019860">
    <property type="protein sequence ID" value="BBM82319.1"/>
    <property type="molecule type" value="Genomic_DNA"/>
</dbReference>
<protein>
    <submittedName>
        <fullName evidence="9">Serine/threonine protein kinase</fullName>
    </submittedName>
</protein>
<feature type="repeat" description="TPR" evidence="5">
    <location>
        <begin position="437"/>
        <end position="470"/>
    </location>
</feature>
<keyword evidence="4 6" id="KW-0067">ATP-binding</keyword>
<feature type="domain" description="Protein kinase" evidence="8">
    <location>
        <begin position="7"/>
        <end position="274"/>
    </location>
</feature>
<evidence type="ECO:0000256" key="6">
    <source>
        <dbReference type="PROSITE-ProRule" id="PRU10141"/>
    </source>
</evidence>
<dbReference type="Gene3D" id="1.10.510.10">
    <property type="entry name" value="Transferase(Phosphotransferase) domain 1"/>
    <property type="match status" value="1"/>
</dbReference>
<keyword evidence="9" id="KW-0723">Serine/threonine-protein kinase</keyword>
<feature type="repeat" description="TPR" evidence="5">
    <location>
        <begin position="674"/>
        <end position="707"/>
    </location>
</feature>
<evidence type="ECO:0000256" key="3">
    <source>
        <dbReference type="ARBA" id="ARBA00022803"/>
    </source>
</evidence>
<feature type="binding site" evidence="6">
    <location>
        <position position="36"/>
    </location>
    <ligand>
        <name>ATP</name>
        <dbReference type="ChEBI" id="CHEBI:30616"/>
    </ligand>
</feature>
<dbReference type="PANTHER" id="PTHR44858">
    <property type="entry name" value="TETRATRICOPEPTIDE REPEAT PROTEIN 6"/>
    <property type="match status" value="1"/>
</dbReference>
<keyword evidence="7" id="KW-0812">Transmembrane</keyword>